<dbReference type="EMBL" id="CP041235">
    <property type="protein sequence ID" value="QOP43046.1"/>
    <property type="molecule type" value="Genomic_DNA"/>
</dbReference>
<proteinExistence type="predicted"/>
<protein>
    <submittedName>
        <fullName evidence="1">Thiamine biosynthesis protein ThiF</fullName>
    </submittedName>
</protein>
<reference evidence="1 2" key="1">
    <citation type="submission" date="2019-06" db="EMBL/GenBank/DDBJ databases">
        <title>Sulfurimonas gotlandica sp. nov., a chemoautotrophic and psychrotolerant epsilonproteobacterium isolated from a pelagic redoxcline, and an emended description of the genus Sulfurimonas.</title>
        <authorList>
            <person name="Wang S."/>
            <person name="Jiang L."/>
            <person name="Shao Z."/>
        </authorList>
    </citation>
    <scope>NUCLEOTIDE SEQUENCE [LARGE SCALE GENOMIC DNA]</scope>
    <source>
        <strain evidence="1 2">S2-6</strain>
    </source>
</reference>
<organism evidence="1 2">
    <name type="scientific">Sulfurimonas sediminis</name>
    <dbReference type="NCBI Taxonomy" id="2590020"/>
    <lineage>
        <taxon>Bacteria</taxon>
        <taxon>Pseudomonadati</taxon>
        <taxon>Campylobacterota</taxon>
        <taxon>Epsilonproteobacteria</taxon>
        <taxon>Campylobacterales</taxon>
        <taxon>Sulfurimonadaceae</taxon>
        <taxon>Sulfurimonas</taxon>
    </lineage>
</organism>
<accession>A0A7M1B0G9</accession>
<dbReference type="Proteomes" id="UP000593719">
    <property type="component" value="Chromosome"/>
</dbReference>
<sequence>MIHGFDLSSPLVCEGIVGDGCGGGRIFYVQDEKLQTFDPVTKKSMILLENVKNAQKISKSACIITIECSDQIIKFDLSLL</sequence>
<dbReference type="RefSeq" id="WP_193151355.1">
    <property type="nucleotide sequence ID" value="NZ_CP041235.1"/>
</dbReference>
<keyword evidence="2" id="KW-1185">Reference proteome</keyword>
<evidence type="ECO:0000313" key="2">
    <source>
        <dbReference type="Proteomes" id="UP000593719"/>
    </source>
</evidence>
<gene>
    <name evidence="1" type="ORF">FJR45_03390</name>
</gene>
<name>A0A7M1B0G9_9BACT</name>
<evidence type="ECO:0000313" key="1">
    <source>
        <dbReference type="EMBL" id="QOP43046.1"/>
    </source>
</evidence>
<dbReference type="KEGG" id="ssei:FJR45_03390"/>
<dbReference type="AlphaFoldDB" id="A0A7M1B0G9"/>